<evidence type="ECO:0000256" key="4">
    <source>
        <dbReference type="RuleBase" id="RU003718"/>
    </source>
</evidence>
<comment type="catalytic activity">
    <reaction evidence="5">
        <text>glucuronate acceptor + UDP-alpha-D-glucuronate = acceptor beta-D-glucuronoside + UDP + H(+)</text>
        <dbReference type="Rhea" id="RHEA:21032"/>
        <dbReference type="ChEBI" id="CHEBI:15378"/>
        <dbReference type="ChEBI" id="CHEBI:58052"/>
        <dbReference type="ChEBI" id="CHEBI:58223"/>
        <dbReference type="ChEBI" id="CHEBI:132367"/>
        <dbReference type="ChEBI" id="CHEBI:132368"/>
        <dbReference type="EC" id="2.4.1.17"/>
    </reaction>
</comment>
<evidence type="ECO:0000256" key="1">
    <source>
        <dbReference type="ARBA" id="ARBA00009995"/>
    </source>
</evidence>
<dbReference type="EC" id="2.4.1.17" evidence="5"/>
<evidence type="ECO:0000256" key="2">
    <source>
        <dbReference type="ARBA" id="ARBA00022676"/>
    </source>
</evidence>
<gene>
    <name evidence="6" type="ORF">ABMA27_001843</name>
</gene>
<dbReference type="InterPro" id="IPR035595">
    <property type="entry name" value="UDP_glycos_trans_CS"/>
</dbReference>
<dbReference type="Proteomes" id="UP001549920">
    <property type="component" value="Unassembled WGS sequence"/>
</dbReference>
<sequence length="510" mass="57777">MPYWLLLIMWMGSCAGYNILTLLPYPGKSHHMVFEPLLQELANRGHHLTVVSFFPSQNPHPNRREVSLVGLAPLNVEVVDMTDFDNSYFGFARYVEHIPIATQLAKMNLELCEKLLDAEVFKEFVNAQGDYDVILVEHFNSDCMLGLVHNYGVPSVGLMSCAMMPFTPWRVGAPDNPAYVPVMVLPLTDTMTFLERFENTLVLYFYEIWFEIAIRWKEQRILKRKLGRSLPPLEEIGKNASVILVHTHHSVNGVRVVPPSVVEVGGIHLHNRSVQPFPPDLQQWVSEAHSGFIVFSFGSLIKGFTLPAKRVRAIVNVFARLPQRVVWKWEAEGMELPDNVRLMRWLPQYELLSHPNCVAFISHAGGLSLTEAASTGVPLLAIPILGDQFGNAAHAARAGMAEVLPLRDLDEDSFETALRSVLSERMRTQAKRVSEMWKDKPMDPMKRAVFYVEKAARCKGLNMSTDARYLNRFQLALLDVVAFLITVVTVFCSSLIWVCRKCKKKYLPSN</sequence>
<dbReference type="Pfam" id="PF00201">
    <property type="entry name" value="UDPGT"/>
    <property type="match status" value="1"/>
</dbReference>
<keyword evidence="2 4" id="KW-0328">Glycosyltransferase</keyword>
<keyword evidence="5" id="KW-0472">Membrane</keyword>
<dbReference type="SUPFAM" id="SSF53756">
    <property type="entry name" value="UDP-Glycosyltransferase/glycogen phosphorylase"/>
    <property type="match status" value="1"/>
</dbReference>
<reference evidence="6 7" key="1">
    <citation type="submission" date="2024-06" db="EMBL/GenBank/DDBJ databases">
        <title>A chromosome-level genome assembly of beet webworm, Loxostege sticticalis.</title>
        <authorList>
            <person name="Zhang Y."/>
        </authorList>
    </citation>
    <scope>NUCLEOTIDE SEQUENCE [LARGE SCALE GENOMIC DNA]</scope>
    <source>
        <strain evidence="6">AQ026</strain>
        <tissue evidence="6">Whole body</tissue>
    </source>
</reference>
<evidence type="ECO:0000256" key="5">
    <source>
        <dbReference type="RuleBase" id="RU362059"/>
    </source>
</evidence>
<organism evidence="6 7">
    <name type="scientific">Loxostege sticticalis</name>
    <name type="common">Beet webworm moth</name>
    <dbReference type="NCBI Taxonomy" id="481309"/>
    <lineage>
        <taxon>Eukaryota</taxon>
        <taxon>Metazoa</taxon>
        <taxon>Ecdysozoa</taxon>
        <taxon>Arthropoda</taxon>
        <taxon>Hexapoda</taxon>
        <taxon>Insecta</taxon>
        <taxon>Pterygota</taxon>
        <taxon>Neoptera</taxon>
        <taxon>Endopterygota</taxon>
        <taxon>Lepidoptera</taxon>
        <taxon>Glossata</taxon>
        <taxon>Ditrysia</taxon>
        <taxon>Pyraloidea</taxon>
        <taxon>Crambidae</taxon>
        <taxon>Pyraustinae</taxon>
        <taxon>Loxostege</taxon>
    </lineage>
</organism>
<dbReference type="CDD" id="cd03784">
    <property type="entry name" value="GT1_Gtf-like"/>
    <property type="match status" value="1"/>
</dbReference>
<dbReference type="InterPro" id="IPR002213">
    <property type="entry name" value="UDP_glucos_trans"/>
</dbReference>
<feature type="signal peptide" evidence="5">
    <location>
        <begin position="1"/>
        <end position="16"/>
    </location>
</feature>
<keyword evidence="7" id="KW-1185">Reference proteome</keyword>
<keyword evidence="3 4" id="KW-0808">Transferase</keyword>
<dbReference type="EMBL" id="JBEUOH010000012">
    <property type="protein sequence ID" value="KAL0880613.1"/>
    <property type="molecule type" value="Genomic_DNA"/>
</dbReference>
<evidence type="ECO:0000256" key="3">
    <source>
        <dbReference type="ARBA" id="ARBA00022679"/>
    </source>
</evidence>
<dbReference type="PANTHER" id="PTHR48043">
    <property type="entry name" value="EG:EG0003.4 PROTEIN-RELATED"/>
    <property type="match status" value="1"/>
</dbReference>
<keyword evidence="5" id="KW-0812">Transmembrane</keyword>
<keyword evidence="5" id="KW-1133">Transmembrane helix</keyword>
<name>A0ABR3HVL8_LOXSC</name>
<comment type="similarity">
    <text evidence="1 4">Belongs to the UDP-glycosyltransferase family.</text>
</comment>
<evidence type="ECO:0000313" key="7">
    <source>
        <dbReference type="Proteomes" id="UP001549920"/>
    </source>
</evidence>
<keyword evidence="5" id="KW-0732">Signal</keyword>
<dbReference type="InterPro" id="IPR050271">
    <property type="entry name" value="UDP-glycosyltransferase"/>
</dbReference>
<feature type="chain" id="PRO_5044991177" description="UDP-glucuronosyltransferase" evidence="5">
    <location>
        <begin position="17"/>
        <end position="510"/>
    </location>
</feature>
<accession>A0ABR3HVL8</accession>
<comment type="caution">
    <text evidence="6">The sequence shown here is derived from an EMBL/GenBank/DDBJ whole genome shotgun (WGS) entry which is preliminary data.</text>
</comment>
<protein>
    <recommendedName>
        <fullName evidence="5">UDP-glucuronosyltransferase</fullName>
        <ecNumber evidence="5">2.4.1.17</ecNumber>
    </recommendedName>
</protein>
<proteinExistence type="inferred from homology"/>
<comment type="subcellular location">
    <subcellularLocation>
        <location evidence="5">Membrane</location>
        <topology evidence="5">Single-pass membrane protein</topology>
    </subcellularLocation>
</comment>
<dbReference type="PANTHER" id="PTHR48043:SF114">
    <property type="entry name" value="IP04436P-RELATED"/>
    <property type="match status" value="1"/>
</dbReference>
<dbReference type="Gene3D" id="3.40.50.2000">
    <property type="entry name" value="Glycogen Phosphorylase B"/>
    <property type="match status" value="2"/>
</dbReference>
<dbReference type="PROSITE" id="PS00375">
    <property type="entry name" value="UDPGT"/>
    <property type="match status" value="1"/>
</dbReference>
<feature type="transmembrane region" description="Helical" evidence="5">
    <location>
        <begin position="475"/>
        <end position="499"/>
    </location>
</feature>
<evidence type="ECO:0000313" key="6">
    <source>
        <dbReference type="EMBL" id="KAL0880613.1"/>
    </source>
</evidence>